<sequence>MGLRRGVPLEPRLPKSGRQLLADQAALLGKPVSAPPLSNLQKRRRKKAASSAAAASASAAQARLDAQNNLTFDKSIDALKQKMAKYENDASDAESTRQRALYEFEDRRARAETTVAAQKTKMAGVDATLSTLLNTVRPLSDKLNCAEIVGTDEVKEDRILAFLGAIEQRTFEMLQDVMVDEKLQVESTSKTVQDAKWRKIKHGRKLGIVPPSTNARTGNVDMEIEANIDGGGVLKTADLRHIARTESMRRDHNAHEEEQ</sequence>
<feature type="region of interest" description="Disordered" evidence="2">
    <location>
        <begin position="31"/>
        <end position="55"/>
    </location>
</feature>
<evidence type="ECO:0000256" key="2">
    <source>
        <dbReference type="SAM" id="MobiDB-lite"/>
    </source>
</evidence>
<feature type="coiled-coil region" evidence="1">
    <location>
        <begin position="76"/>
        <end position="103"/>
    </location>
</feature>
<reference evidence="3" key="1">
    <citation type="submission" date="2020-10" db="EMBL/GenBank/DDBJ databases">
        <title>Unveiling of a novel bifunctional photoreceptor, Dualchrome1, isolated from a cosmopolitan green alga.</title>
        <authorList>
            <person name="Suzuki S."/>
            <person name="Kawachi M."/>
        </authorList>
    </citation>
    <scope>NUCLEOTIDE SEQUENCE</scope>
    <source>
        <strain evidence="3">NIES 2893</strain>
    </source>
</reference>
<name>A0A830HQP2_9CHLO</name>
<keyword evidence="1" id="KW-0175">Coiled coil</keyword>
<gene>
    <name evidence="3" type="ORF">PPROV_000858100</name>
</gene>
<evidence type="ECO:0000256" key="1">
    <source>
        <dbReference type="SAM" id="Coils"/>
    </source>
</evidence>
<proteinExistence type="predicted"/>
<dbReference type="AlphaFoldDB" id="A0A830HQP2"/>
<evidence type="ECO:0000313" key="4">
    <source>
        <dbReference type="Proteomes" id="UP000660262"/>
    </source>
</evidence>
<comment type="caution">
    <text evidence="3">The sequence shown here is derived from an EMBL/GenBank/DDBJ whole genome shotgun (WGS) entry which is preliminary data.</text>
</comment>
<organism evidence="3 4">
    <name type="scientific">Pycnococcus provasolii</name>
    <dbReference type="NCBI Taxonomy" id="41880"/>
    <lineage>
        <taxon>Eukaryota</taxon>
        <taxon>Viridiplantae</taxon>
        <taxon>Chlorophyta</taxon>
        <taxon>Pseudoscourfieldiophyceae</taxon>
        <taxon>Pseudoscourfieldiales</taxon>
        <taxon>Pycnococcaceae</taxon>
        <taxon>Pycnococcus</taxon>
    </lineage>
</organism>
<dbReference type="Proteomes" id="UP000660262">
    <property type="component" value="Unassembled WGS sequence"/>
</dbReference>
<dbReference type="EMBL" id="BNJQ01000026">
    <property type="protein sequence ID" value="GHP09846.1"/>
    <property type="molecule type" value="Genomic_DNA"/>
</dbReference>
<protein>
    <submittedName>
        <fullName evidence="3">Uncharacterized protein</fullName>
    </submittedName>
</protein>
<keyword evidence="4" id="KW-1185">Reference proteome</keyword>
<accession>A0A830HQP2</accession>
<evidence type="ECO:0000313" key="3">
    <source>
        <dbReference type="EMBL" id="GHP09846.1"/>
    </source>
</evidence>